<reference evidence="1 2" key="1">
    <citation type="journal article" date="2008" name="J. Bacteriol.">
        <title>The complete genome sequence of Thermococcus onnurineus NA1 reveals a mixed heterotrophic and carboxydotrophic metabolism.</title>
        <authorList>
            <person name="Lee H.S."/>
            <person name="Kang S.G."/>
            <person name="Bae S.S."/>
            <person name="Lim J.K."/>
            <person name="Cho Y."/>
            <person name="Kim Y.J."/>
            <person name="Jeon J.H."/>
            <person name="Cha S.S."/>
            <person name="Kwon K.K."/>
            <person name="Kim H.T."/>
            <person name="Park C.J."/>
            <person name="Lee H.W."/>
            <person name="Kim S.I."/>
            <person name="Chun J."/>
            <person name="Colwell R.R."/>
            <person name="Kim S.J."/>
            <person name="Lee J.H."/>
        </authorList>
    </citation>
    <scope>NUCLEOTIDE SEQUENCE [LARGE SCALE GENOMIC DNA]</scope>
    <source>
        <strain evidence="1 2">NA1</strain>
    </source>
</reference>
<dbReference type="EMBL" id="CP000855">
    <property type="protein sequence ID" value="ACJ17217.1"/>
    <property type="molecule type" value="Genomic_DNA"/>
</dbReference>
<name>B6YUY9_THEON</name>
<evidence type="ECO:0000313" key="1">
    <source>
        <dbReference type="EMBL" id="ACJ17217.1"/>
    </source>
</evidence>
<accession>B6YUY9</accession>
<dbReference type="Proteomes" id="UP000002727">
    <property type="component" value="Chromosome"/>
</dbReference>
<proteinExistence type="predicted"/>
<dbReference type="AlphaFoldDB" id="B6YUY9"/>
<evidence type="ECO:0000313" key="2">
    <source>
        <dbReference type="Proteomes" id="UP000002727"/>
    </source>
</evidence>
<keyword evidence="2" id="KW-1185">Reference proteome</keyword>
<sequence length="55" mass="6396">MSRLLERALMIELELLESIDLKIEELLRQRLLEDKVKSGDEKPTGGMMSLEPPDW</sequence>
<protein>
    <submittedName>
        <fullName evidence="1">Uncharacterized protein</fullName>
    </submittedName>
</protein>
<gene>
    <name evidence="1" type="ordered locus">TON_1727</name>
</gene>
<organism evidence="1 2">
    <name type="scientific">Thermococcus onnurineus (strain NA1)</name>
    <dbReference type="NCBI Taxonomy" id="523850"/>
    <lineage>
        <taxon>Archaea</taxon>
        <taxon>Methanobacteriati</taxon>
        <taxon>Methanobacteriota</taxon>
        <taxon>Thermococci</taxon>
        <taxon>Thermococcales</taxon>
        <taxon>Thermococcaceae</taxon>
        <taxon>Thermococcus</taxon>
    </lineage>
</organism>
<dbReference type="STRING" id="523850.TON_1727"/>
<dbReference type="KEGG" id="ton:TON_1727"/>
<dbReference type="HOGENOM" id="CLU_3021171_0_0_2"/>